<sequence length="176" mass="18524">HLTRSLHSASTCSNPLTTTFFVFHVFTSFSNPSSPPTSTTPPTHPPSTTPFTPPANPPCTTTVSAAICFNIASTLLRSPSGSTISLGHPPGNIFTACLTALPPCPSSKTRIKTLTHSIGSSWGSFRSSSSPSVSSRITTAMLRLAGSGIRGEDLSLLRWVEEGWGLVVVVEGVEER</sequence>
<protein>
    <submittedName>
        <fullName evidence="2">Uncharacterized protein</fullName>
    </submittedName>
</protein>
<dbReference type="AlphaFoldDB" id="A0A4S2N2F5"/>
<organism evidence="2 3">
    <name type="scientific">Ascodesmis nigricans</name>
    <dbReference type="NCBI Taxonomy" id="341454"/>
    <lineage>
        <taxon>Eukaryota</taxon>
        <taxon>Fungi</taxon>
        <taxon>Dikarya</taxon>
        <taxon>Ascomycota</taxon>
        <taxon>Pezizomycotina</taxon>
        <taxon>Pezizomycetes</taxon>
        <taxon>Pezizales</taxon>
        <taxon>Ascodesmidaceae</taxon>
        <taxon>Ascodesmis</taxon>
    </lineage>
</organism>
<evidence type="ECO:0000256" key="1">
    <source>
        <dbReference type="SAM" id="MobiDB-lite"/>
    </source>
</evidence>
<gene>
    <name evidence="2" type="ORF">EX30DRAFT_384522</name>
</gene>
<name>A0A4S2N2F5_9PEZI</name>
<dbReference type="InParanoid" id="A0A4S2N2F5"/>
<feature type="compositionally biased region" description="Pro residues" evidence="1">
    <location>
        <begin position="33"/>
        <end position="56"/>
    </location>
</feature>
<evidence type="ECO:0000313" key="2">
    <source>
        <dbReference type="EMBL" id="TGZ83186.1"/>
    </source>
</evidence>
<dbReference type="EMBL" id="ML220114">
    <property type="protein sequence ID" value="TGZ83186.1"/>
    <property type="molecule type" value="Genomic_DNA"/>
</dbReference>
<keyword evidence="3" id="KW-1185">Reference proteome</keyword>
<evidence type="ECO:0000313" key="3">
    <source>
        <dbReference type="Proteomes" id="UP000298138"/>
    </source>
</evidence>
<proteinExistence type="predicted"/>
<feature type="region of interest" description="Disordered" evidence="1">
    <location>
        <begin position="32"/>
        <end position="56"/>
    </location>
</feature>
<reference evidence="2 3" key="1">
    <citation type="submission" date="2019-04" db="EMBL/GenBank/DDBJ databases">
        <title>Comparative genomics and transcriptomics to analyze fruiting body development in filamentous ascomycetes.</title>
        <authorList>
            <consortium name="DOE Joint Genome Institute"/>
            <person name="Lutkenhaus R."/>
            <person name="Traeger S."/>
            <person name="Breuer J."/>
            <person name="Kuo A."/>
            <person name="Lipzen A."/>
            <person name="Pangilinan J."/>
            <person name="Dilworth D."/>
            <person name="Sandor L."/>
            <person name="Poggeler S."/>
            <person name="Barry K."/>
            <person name="Grigoriev I.V."/>
            <person name="Nowrousian M."/>
        </authorList>
    </citation>
    <scope>NUCLEOTIDE SEQUENCE [LARGE SCALE GENOMIC DNA]</scope>
    <source>
        <strain evidence="2 3">CBS 389.68</strain>
    </source>
</reference>
<dbReference type="Proteomes" id="UP000298138">
    <property type="component" value="Unassembled WGS sequence"/>
</dbReference>
<feature type="non-terminal residue" evidence="2">
    <location>
        <position position="1"/>
    </location>
</feature>
<accession>A0A4S2N2F5</accession>